<organism evidence="2 3">
    <name type="scientific">Haemophilus influenzae</name>
    <dbReference type="NCBI Taxonomy" id="727"/>
    <lineage>
        <taxon>Bacteria</taxon>
        <taxon>Pseudomonadati</taxon>
        <taxon>Pseudomonadota</taxon>
        <taxon>Gammaproteobacteria</taxon>
        <taxon>Pasteurellales</taxon>
        <taxon>Pasteurellaceae</taxon>
        <taxon>Haemophilus</taxon>
    </lineage>
</organism>
<evidence type="ECO:0000256" key="1">
    <source>
        <dbReference type="ARBA" id="ARBA00023002"/>
    </source>
</evidence>
<dbReference type="AlphaFoldDB" id="A0A2X1PX08"/>
<proteinExistence type="predicted"/>
<dbReference type="EMBL" id="UASK01000005">
    <property type="protein sequence ID" value="SPX41635.1"/>
    <property type="molecule type" value="Genomic_DNA"/>
</dbReference>
<protein>
    <submittedName>
        <fullName evidence="2">Bifunctional histidinal dehydrogenase/ histidinol dehydrogenase</fullName>
        <ecNumber evidence="2">1.1.1.23</ecNumber>
    </submittedName>
</protein>
<accession>A0A2X1PX08</accession>
<sequence>MILVATCETLAKETALAIERQLALLPRAETVRKALNHSRIFIAESLEQAVEN</sequence>
<dbReference type="Proteomes" id="UP000249936">
    <property type="component" value="Unassembled WGS sequence"/>
</dbReference>
<dbReference type="GO" id="GO:0051287">
    <property type="term" value="F:NAD binding"/>
    <property type="evidence" value="ECO:0007669"/>
    <property type="project" value="InterPro"/>
</dbReference>
<evidence type="ECO:0000313" key="2">
    <source>
        <dbReference type="EMBL" id="SPX41635.1"/>
    </source>
</evidence>
<reference evidence="2 3" key="1">
    <citation type="submission" date="2018-06" db="EMBL/GenBank/DDBJ databases">
        <authorList>
            <consortium name="Pathogen Informatics"/>
            <person name="Doyle S."/>
        </authorList>
    </citation>
    <scope>NUCLEOTIDE SEQUENCE [LARGE SCALE GENOMIC DNA]</scope>
    <source>
        <strain evidence="2 3">NCTC11872</strain>
    </source>
</reference>
<name>A0A2X1PX08_HAEIF</name>
<evidence type="ECO:0000313" key="3">
    <source>
        <dbReference type="Proteomes" id="UP000249936"/>
    </source>
</evidence>
<keyword evidence="1 2" id="KW-0560">Oxidoreductase</keyword>
<dbReference type="Gene3D" id="3.40.50.1980">
    <property type="entry name" value="Nitrogenase molybdenum iron protein domain"/>
    <property type="match status" value="1"/>
</dbReference>
<dbReference type="Pfam" id="PF00815">
    <property type="entry name" value="Histidinol_dh"/>
    <property type="match status" value="1"/>
</dbReference>
<dbReference type="GO" id="GO:0046872">
    <property type="term" value="F:metal ion binding"/>
    <property type="evidence" value="ECO:0007669"/>
    <property type="project" value="InterPro"/>
</dbReference>
<dbReference type="EC" id="1.1.1.23" evidence="2"/>
<gene>
    <name evidence="2" type="primary">hisD_2</name>
    <name evidence="2" type="ORF">NCTC11872_01244</name>
</gene>
<dbReference type="GO" id="GO:0004399">
    <property type="term" value="F:histidinol dehydrogenase activity"/>
    <property type="evidence" value="ECO:0007669"/>
    <property type="project" value="UniProtKB-EC"/>
</dbReference>
<dbReference type="InterPro" id="IPR012131">
    <property type="entry name" value="Hstdl_DH"/>
</dbReference>